<name>A0ABW0PB24_9HYPH</name>
<gene>
    <name evidence="1" type="ORF">ACFPN9_28860</name>
</gene>
<dbReference type="Proteomes" id="UP001596060">
    <property type="component" value="Unassembled WGS sequence"/>
</dbReference>
<accession>A0ABW0PB24</accession>
<evidence type="ECO:0000313" key="1">
    <source>
        <dbReference type="EMBL" id="MFC5509231.1"/>
    </source>
</evidence>
<proteinExistence type="predicted"/>
<dbReference type="RefSeq" id="WP_156450914.1">
    <property type="nucleotide sequence ID" value="NZ_JBHSLU010000152.1"/>
</dbReference>
<comment type="caution">
    <text evidence="1">The sequence shown here is derived from an EMBL/GenBank/DDBJ whole genome shotgun (WGS) entry which is preliminary data.</text>
</comment>
<reference evidence="2" key="1">
    <citation type="journal article" date="2019" name="Int. J. Syst. Evol. Microbiol.">
        <title>The Global Catalogue of Microorganisms (GCM) 10K type strain sequencing project: providing services to taxonomists for standard genome sequencing and annotation.</title>
        <authorList>
            <consortium name="The Broad Institute Genomics Platform"/>
            <consortium name="The Broad Institute Genome Sequencing Center for Infectious Disease"/>
            <person name="Wu L."/>
            <person name="Ma J."/>
        </authorList>
    </citation>
    <scope>NUCLEOTIDE SEQUENCE [LARGE SCALE GENOMIC DNA]</scope>
    <source>
        <strain evidence="2">CCUG 43117</strain>
    </source>
</reference>
<evidence type="ECO:0000313" key="2">
    <source>
        <dbReference type="Proteomes" id="UP001596060"/>
    </source>
</evidence>
<sequence>MKWLAGIALVIWATWALTDTTHTLRWKLTIEVETPQGISSGASVLESSFFEQSGVVRGASSKLLGQAIFVDLGGGNHIIAALVHGERAQSYDAIAALPVTAITGAGWGWSAYQELSRRKGSLTGNAELKPPLIPTLVYFLNLNDPRSAQVVDPFDGSFETVIGPGYRFNRATVEIVPTSWSPFSKNGLYGEAVTRGLETRLPWLKVIKGNLSGASGCNRNTELCLDIGHFLRK</sequence>
<dbReference type="EMBL" id="JBHSLU010000152">
    <property type="protein sequence ID" value="MFC5509231.1"/>
    <property type="molecule type" value="Genomic_DNA"/>
</dbReference>
<protein>
    <submittedName>
        <fullName evidence="1">Uncharacterized protein</fullName>
    </submittedName>
</protein>
<keyword evidence="2" id="KW-1185">Reference proteome</keyword>
<organism evidence="1 2">
    <name type="scientific">Bosea massiliensis</name>
    <dbReference type="NCBI Taxonomy" id="151419"/>
    <lineage>
        <taxon>Bacteria</taxon>
        <taxon>Pseudomonadati</taxon>
        <taxon>Pseudomonadota</taxon>
        <taxon>Alphaproteobacteria</taxon>
        <taxon>Hyphomicrobiales</taxon>
        <taxon>Boseaceae</taxon>
        <taxon>Bosea</taxon>
    </lineage>
</organism>